<dbReference type="PhylomeDB" id="E9B6Z2"/>
<dbReference type="PANTHER" id="PTHR24075">
    <property type="entry name" value="SEC63 DOMAIN-CONTAINING"/>
    <property type="match status" value="1"/>
</dbReference>
<gene>
    <name evidence="3" type="ORF">LMXM_34_4630</name>
</gene>
<dbReference type="GO" id="GO:0003723">
    <property type="term" value="F:RNA binding"/>
    <property type="evidence" value="ECO:0007669"/>
    <property type="project" value="TreeGrafter"/>
</dbReference>
<dbReference type="InterPro" id="IPR001623">
    <property type="entry name" value="DnaJ_domain"/>
</dbReference>
<dbReference type="EMBL" id="FR799587">
    <property type="protein sequence ID" value="CBZ31015.1"/>
    <property type="molecule type" value="Genomic_DNA"/>
</dbReference>
<dbReference type="GO" id="GO:0008320">
    <property type="term" value="F:protein transmembrane transporter activity"/>
    <property type="evidence" value="ECO:0007669"/>
    <property type="project" value="TreeGrafter"/>
</dbReference>
<dbReference type="OrthoDB" id="10250354at2759"/>
<organism evidence="3 4">
    <name type="scientific">Leishmania mexicana (strain MHOM/GT/2001/U1103)</name>
    <dbReference type="NCBI Taxonomy" id="929439"/>
    <lineage>
        <taxon>Eukaryota</taxon>
        <taxon>Discoba</taxon>
        <taxon>Euglenozoa</taxon>
        <taxon>Kinetoplastea</taxon>
        <taxon>Metakinetoplastina</taxon>
        <taxon>Trypanosomatida</taxon>
        <taxon>Trypanosomatidae</taxon>
        <taxon>Leishmaniinae</taxon>
        <taxon>Leishmania</taxon>
    </lineage>
</organism>
<dbReference type="Pfam" id="PF00226">
    <property type="entry name" value="DnaJ"/>
    <property type="match status" value="1"/>
</dbReference>
<sequence length="492" mass="56042">MAEGGVGGSDESFISFAFAVTSVILIVLYIPWMIGKARRLVLYYQSTKKEQASMVSPLTELWDSATYIPRVLYAVAQDPLTIVAGAKVCAAEKVFFLRCVMPKFLKFVIRPRILLPIAWFVLFSSAMYASLTFDPHAILGLPSSASTAEIRKTYRALSKRYHPDHNKTEGARELYIQVRRAYKALVDREAFEEEEKQTVQEFSVGVALPRFLTSREHDGLVLFGLLGLLIGLPIYIWYTFTNDKKVPRLLWHIRFDKERVEHFLQHFGIPVDPKYVARRSSRRAILRTLIALNIVPPNVREDIANAFPPLPDFVQRCIEAEKNAALFRNLGLDAKAVGALQSYMAVNGVKIVDEYEAANPLSSEEPKADDFHRIPLSAYRATRYLLQQHTVQVDRALEELQVAMGGNVPSAKKLLNLHDELYDLLDMVYLRSEKPNKQLVMKLIAVPQRVSDIIDAIEPELQLVYHRYYKNYMNQIQQQQQRAARGGGARQQ</sequence>
<reference evidence="3 4" key="1">
    <citation type="journal article" date="2011" name="Genome Res.">
        <title>Chromosome and gene copy number variation allow major structural change between species and strains of Leishmania.</title>
        <authorList>
            <person name="Rogers M.B."/>
            <person name="Hilley J.D."/>
            <person name="Dickens N.J."/>
            <person name="Wilkes J."/>
            <person name="Bates P.A."/>
            <person name="Depledge D.P."/>
            <person name="Harris D."/>
            <person name="Her Y."/>
            <person name="Herzyk P."/>
            <person name="Imamura H."/>
            <person name="Otto T.D."/>
            <person name="Sanders M."/>
            <person name="Seeger K."/>
            <person name="Dujardin J.C."/>
            <person name="Berriman M."/>
            <person name="Smith D.F."/>
            <person name="Hertz-Fowler C."/>
            <person name="Mottram J.C."/>
        </authorList>
    </citation>
    <scope>NUCLEOTIDE SEQUENCE [LARGE SCALE GENOMIC DNA]</scope>
    <source>
        <strain evidence="3 4">MHOM/GT/2001/U1103</strain>
    </source>
</reference>
<dbReference type="KEGG" id="lmi:LMXM_34_4630"/>
<feature type="transmembrane region" description="Helical" evidence="1">
    <location>
        <begin position="220"/>
        <end position="240"/>
    </location>
</feature>
<keyword evidence="1" id="KW-0472">Membrane</keyword>
<protein>
    <recommendedName>
        <fullName evidence="2">J domain-containing protein</fullName>
    </recommendedName>
</protein>
<name>E9B6Z2_LEIMU</name>
<dbReference type="GO" id="GO:0031207">
    <property type="term" value="C:Sec62/Sec63 complex"/>
    <property type="evidence" value="ECO:0007669"/>
    <property type="project" value="TreeGrafter"/>
</dbReference>
<keyword evidence="4" id="KW-1185">Reference proteome</keyword>
<dbReference type="GO" id="GO:0006614">
    <property type="term" value="P:SRP-dependent cotranslational protein targeting to membrane"/>
    <property type="evidence" value="ECO:0007669"/>
    <property type="project" value="TreeGrafter"/>
</dbReference>
<dbReference type="PRINTS" id="PR00625">
    <property type="entry name" value="JDOMAIN"/>
</dbReference>
<keyword evidence="1" id="KW-0812">Transmembrane</keyword>
<dbReference type="VEuPathDB" id="TriTrypDB:LmxM.34.4630"/>
<evidence type="ECO:0000313" key="4">
    <source>
        <dbReference type="Proteomes" id="UP000007259"/>
    </source>
</evidence>
<keyword evidence="1" id="KW-1133">Transmembrane helix</keyword>
<dbReference type="InterPro" id="IPR036869">
    <property type="entry name" value="J_dom_sf"/>
</dbReference>
<dbReference type="OMA" id="LWHIRFD"/>
<dbReference type="GeneID" id="13451176"/>
<evidence type="ECO:0000256" key="1">
    <source>
        <dbReference type="SAM" id="Phobius"/>
    </source>
</evidence>
<dbReference type="SUPFAM" id="SSF46565">
    <property type="entry name" value="Chaperone J-domain"/>
    <property type="match status" value="1"/>
</dbReference>
<dbReference type="CDD" id="cd06257">
    <property type="entry name" value="DnaJ"/>
    <property type="match status" value="1"/>
</dbReference>
<dbReference type="Proteomes" id="UP000007259">
    <property type="component" value="Chromosome 34"/>
</dbReference>
<dbReference type="GO" id="GO:0006620">
    <property type="term" value="P:post-translational protein targeting to endoplasmic reticulum membrane"/>
    <property type="evidence" value="ECO:0007669"/>
    <property type="project" value="TreeGrafter"/>
</dbReference>
<dbReference type="Gene3D" id="1.10.287.110">
    <property type="entry name" value="DnaJ domain"/>
    <property type="match status" value="1"/>
</dbReference>
<evidence type="ECO:0000259" key="2">
    <source>
        <dbReference type="PROSITE" id="PS50076"/>
    </source>
</evidence>
<dbReference type="AlphaFoldDB" id="E9B6Z2"/>
<accession>E9B6Z2</accession>
<feature type="transmembrane region" description="Helical" evidence="1">
    <location>
        <begin position="12"/>
        <end position="32"/>
    </location>
</feature>
<dbReference type="RefSeq" id="XP_003879459.1">
    <property type="nucleotide sequence ID" value="XM_003879410.1"/>
</dbReference>
<dbReference type="SMART" id="SM00271">
    <property type="entry name" value="DnaJ"/>
    <property type="match status" value="1"/>
</dbReference>
<dbReference type="PANTHER" id="PTHR24075:SF0">
    <property type="entry name" value="TRANSLOCATION PROTEIN SEC63 HOMOLOG"/>
    <property type="match status" value="1"/>
</dbReference>
<evidence type="ECO:0000313" key="3">
    <source>
        <dbReference type="EMBL" id="CBZ31015.1"/>
    </source>
</evidence>
<proteinExistence type="predicted"/>
<dbReference type="PROSITE" id="PS50076">
    <property type="entry name" value="DNAJ_2"/>
    <property type="match status" value="1"/>
</dbReference>
<dbReference type="FunFam" id="1.10.287.110:FF:000100">
    <property type="entry name" value="DnaJ domain containing protein"/>
    <property type="match status" value="1"/>
</dbReference>
<feature type="domain" description="J" evidence="2">
    <location>
        <begin position="134"/>
        <end position="203"/>
    </location>
</feature>